<evidence type="ECO:0000256" key="2">
    <source>
        <dbReference type="PROSITE-ProRule" id="PRU00335"/>
    </source>
</evidence>
<name>A0A0D8BII7_9ACTN</name>
<comment type="caution">
    <text evidence="5">The sequence shown here is derived from an EMBL/GenBank/DDBJ whole genome shotgun (WGS) entry which is preliminary data.</text>
</comment>
<evidence type="ECO:0000256" key="3">
    <source>
        <dbReference type="SAM" id="MobiDB-lite"/>
    </source>
</evidence>
<dbReference type="InterPro" id="IPR009057">
    <property type="entry name" value="Homeodomain-like_sf"/>
</dbReference>
<organism evidence="5 6">
    <name type="scientific">Frankia torreyi</name>
    <dbReference type="NCBI Taxonomy" id="1856"/>
    <lineage>
        <taxon>Bacteria</taxon>
        <taxon>Bacillati</taxon>
        <taxon>Actinomycetota</taxon>
        <taxon>Actinomycetes</taxon>
        <taxon>Frankiales</taxon>
        <taxon>Frankiaceae</taxon>
        <taxon>Frankia</taxon>
    </lineage>
</organism>
<dbReference type="Pfam" id="PF00440">
    <property type="entry name" value="TetR_N"/>
    <property type="match status" value="1"/>
</dbReference>
<dbReference type="PATRIC" id="fig|1502723.3.peg.6502"/>
<dbReference type="Gene3D" id="1.10.357.10">
    <property type="entry name" value="Tetracycline Repressor, domain 2"/>
    <property type="match status" value="1"/>
</dbReference>
<dbReference type="PROSITE" id="PS50977">
    <property type="entry name" value="HTH_TETR_2"/>
    <property type="match status" value="1"/>
</dbReference>
<dbReference type="InterPro" id="IPR001647">
    <property type="entry name" value="HTH_TetR"/>
</dbReference>
<sequence length="243" mass="25996">MLDTDRHPATDRHPGTDRRPDTAVAPGRPVRWSGEDAVLDAAKASLLAVGVRRTTLTEVARRAGVSRMTLYRRWPDLRSLVGDVMTREWTRVVTAATRPTASDRSGGDLDDLVDHVIATVEAFRTNPIYLRIIETDPELLLPYLTERRGATQQMIIDLLAGQLDAAARNGTVRPVDPAALAVMVLLVVQSFVLSAGALAGPVSAATLATELRRLLRGYLAPDAAGTPPVRAASVGGPTRGATP</sequence>
<dbReference type="PANTHER" id="PTHR30055:SF153">
    <property type="entry name" value="HTH-TYPE TRANSCRIPTIONAL REPRESSOR RV3405C"/>
    <property type="match status" value="1"/>
</dbReference>
<dbReference type="AlphaFoldDB" id="A0A0D8BII7"/>
<dbReference type="Pfam" id="PF17918">
    <property type="entry name" value="TetR_C_15"/>
    <property type="match status" value="1"/>
</dbReference>
<feature type="DNA-binding region" description="H-T-H motif" evidence="2">
    <location>
        <begin position="55"/>
        <end position="74"/>
    </location>
</feature>
<dbReference type="PANTHER" id="PTHR30055">
    <property type="entry name" value="HTH-TYPE TRANSCRIPTIONAL REGULATOR RUTR"/>
    <property type="match status" value="1"/>
</dbReference>
<keyword evidence="1 2" id="KW-0238">DNA-binding</keyword>
<dbReference type="EMBL" id="JYFN01000009">
    <property type="protein sequence ID" value="KJE23946.1"/>
    <property type="molecule type" value="Genomic_DNA"/>
</dbReference>
<dbReference type="SUPFAM" id="SSF48498">
    <property type="entry name" value="Tetracyclin repressor-like, C-terminal domain"/>
    <property type="match status" value="1"/>
</dbReference>
<dbReference type="Gene3D" id="1.10.10.60">
    <property type="entry name" value="Homeodomain-like"/>
    <property type="match status" value="1"/>
</dbReference>
<feature type="region of interest" description="Disordered" evidence="3">
    <location>
        <begin position="1"/>
        <end position="29"/>
    </location>
</feature>
<feature type="compositionally biased region" description="Basic and acidic residues" evidence="3">
    <location>
        <begin position="1"/>
        <end position="21"/>
    </location>
</feature>
<dbReference type="GO" id="GO:0003700">
    <property type="term" value="F:DNA-binding transcription factor activity"/>
    <property type="evidence" value="ECO:0007669"/>
    <property type="project" value="TreeGrafter"/>
</dbReference>
<evidence type="ECO:0000256" key="1">
    <source>
        <dbReference type="ARBA" id="ARBA00023125"/>
    </source>
</evidence>
<dbReference type="SUPFAM" id="SSF46689">
    <property type="entry name" value="Homeodomain-like"/>
    <property type="match status" value="1"/>
</dbReference>
<feature type="domain" description="HTH tetR-type" evidence="4">
    <location>
        <begin position="32"/>
        <end position="92"/>
    </location>
</feature>
<evidence type="ECO:0000259" key="4">
    <source>
        <dbReference type="PROSITE" id="PS50977"/>
    </source>
</evidence>
<dbReference type="InterPro" id="IPR041669">
    <property type="entry name" value="TetR_C_15"/>
</dbReference>
<dbReference type="InterPro" id="IPR036271">
    <property type="entry name" value="Tet_transcr_reg_TetR-rel_C_sf"/>
</dbReference>
<dbReference type="InterPro" id="IPR050109">
    <property type="entry name" value="HTH-type_TetR-like_transc_reg"/>
</dbReference>
<dbReference type="GO" id="GO:0000976">
    <property type="term" value="F:transcription cis-regulatory region binding"/>
    <property type="evidence" value="ECO:0007669"/>
    <property type="project" value="TreeGrafter"/>
</dbReference>
<keyword evidence="6" id="KW-1185">Reference proteome</keyword>
<reference evidence="6" key="1">
    <citation type="submission" date="2015-02" db="EMBL/GenBank/DDBJ databases">
        <title>Draft Genome of Frankia sp. CpI1-S.</title>
        <authorList>
            <person name="Oshone R.T."/>
            <person name="Ngom M."/>
            <person name="Ghodhbane-Gtari F."/>
            <person name="Gtari M."/>
            <person name="Morris K."/>
            <person name="Thomas K."/>
            <person name="Sen A."/>
            <person name="Tisa L.S."/>
        </authorList>
    </citation>
    <scope>NUCLEOTIDE SEQUENCE [LARGE SCALE GENOMIC DNA]</scope>
    <source>
        <strain evidence="6">CpI1-S</strain>
    </source>
</reference>
<dbReference type="Proteomes" id="UP000032545">
    <property type="component" value="Unassembled WGS sequence"/>
</dbReference>
<proteinExistence type="predicted"/>
<evidence type="ECO:0000313" key="6">
    <source>
        <dbReference type="Proteomes" id="UP000032545"/>
    </source>
</evidence>
<protein>
    <submittedName>
        <fullName evidence="5">Transcriptional regulator, TetR family</fullName>
    </submittedName>
</protein>
<accession>A0A0D8BII7</accession>
<reference evidence="5 6" key="2">
    <citation type="journal article" date="2016" name="Genome Announc.">
        <title>Permanent Draft Genome Sequences for Two Variants of Frankia sp. Strain CpI1, the First Frankia Strain Isolated from Root Nodules of Comptonia peregrina.</title>
        <authorList>
            <person name="Oshone R."/>
            <person name="Hurst S.G.IV."/>
            <person name="Abebe-Akele F."/>
            <person name="Simpson S."/>
            <person name="Morris K."/>
            <person name="Thomas W.K."/>
            <person name="Tisa L.S."/>
        </authorList>
    </citation>
    <scope>NUCLEOTIDE SEQUENCE [LARGE SCALE GENOMIC DNA]</scope>
    <source>
        <strain evidence="6">CpI1-S</strain>
    </source>
</reference>
<evidence type="ECO:0000313" key="5">
    <source>
        <dbReference type="EMBL" id="KJE23946.1"/>
    </source>
</evidence>
<gene>
    <name evidence="5" type="ORF">FF36_01633</name>
</gene>